<dbReference type="CDD" id="cd06587">
    <property type="entry name" value="VOC"/>
    <property type="match status" value="1"/>
</dbReference>
<dbReference type="Gene3D" id="3.10.180.10">
    <property type="entry name" value="2,3-Dihydroxybiphenyl 1,2-Dioxygenase, domain 1"/>
    <property type="match status" value="1"/>
</dbReference>
<evidence type="ECO:0000313" key="2">
    <source>
        <dbReference type="EMBL" id="TDQ67250.1"/>
    </source>
</evidence>
<dbReference type="SUPFAM" id="SSF54593">
    <property type="entry name" value="Glyoxalase/Bleomycin resistance protein/Dihydroxybiphenyl dioxygenase"/>
    <property type="match status" value="1"/>
</dbReference>
<dbReference type="Proteomes" id="UP000295391">
    <property type="component" value="Unassembled WGS sequence"/>
</dbReference>
<proteinExistence type="predicted"/>
<comment type="caution">
    <text evidence="2">The sequence shown here is derived from an EMBL/GenBank/DDBJ whole genome shotgun (WGS) entry which is preliminary data.</text>
</comment>
<dbReference type="AlphaFoldDB" id="A0A4R6VXE1"/>
<dbReference type="InterPro" id="IPR029068">
    <property type="entry name" value="Glyas_Bleomycin-R_OHBP_Dase"/>
</dbReference>
<organism evidence="2 3">
    <name type="scientific">Maritalea mobilis</name>
    <dbReference type="NCBI Taxonomy" id="483324"/>
    <lineage>
        <taxon>Bacteria</taxon>
        <taxon>Pseudomonadati</taxon>
        <taxon>Pseudomonadota</taxon>
        <taxon>Alphaproteobacteria</taxon>
        <taxon>Hyphomicrobiales</taxon>
        <taxon>Devosiaceae</taxon>
        <taxon>Maritalea</taxon>
    </lineage>
</organism>
<dbReference type="PROSITE" id="PS51819">
    <property type="entry name" value="VOC"/>
    <property type="match status" value="1"/>
</dbReference>
<evidence type="ECO:0000313" key="3">
    <source>
        <dbReference type="Proteomes" id="UP000295391"/>
    </source>
</evidence>
<dbReference type="InterPro" id="IPR037523">
    <property type="entry name" value="VOC_core"/>
</dbReference>
<keyword evidence="2" id="KW-0560">Oxidoreductase</keyword>
<feature type="domain" description="VOC" evidence="1">
    <location>
        <begin position="13"/>
        <end position="129"/>
    </location>
</feature>
<gene>
    <name evidence="2" type="ORF">ATL17_1257</name>
</gene>
<keyword evidence="2" id="KW-0456">Lyase</keyword>
<keyword evidence="2" id="KW-0223">Dioxygenase</keyword>
<dbReference type="OrthoDB" id="9803104at2"/>
<evidence type="ECO:0000259" key="1">
    <source>
        <dbReference type="PROSITE" id="PS51819"/>
    </source>
</evidence>
<name>A0A4R6VXE1_9HYPH</name>
<protein>
    <submittedName>
        <fullName evidence="2">Catechol 2,3-dioxygenase-like lactoylglutathione lyase family enzyme</fullName>
    </submittedName>
</protein>
<keyword evidence="3" id="KW-1185">Reference proteome</keyword>
<dbReference type="GO" id="GO:0051213">
    <property type="term" value="F:dioxygenase activity"/>
    <property type="evidence" value="ECO:0007669"/>
    <property type="project" value="UniProtKB-KW"/>
</dbReference>
<sequence>MSSTNAVRPQDGVILAITFQYYRDLPKACAFYEEVLGLKLAIDQGWSKIYAIGGGAHVGLVDEVRGMQKWAEQKTVQLCLRVPNVDDWYTWVSAQNVEGLKPLRDSEELGIRAFAFNDPEGYQIEVQTAKPGH</sequence>
<reference evidence="2 3" key="1">
    <citation type="submission" date="2019-03" db="EMBL/GenBank/DDBJ databases">
        <title>Genomic Encyclopedia of Type Strains, Phase III (KMG-III): the genomes of soil and plant-associated and newly described type strains.</title>
        <authorList>
            <person name="Whitman W."/>
        </authorList>
    </citation>
    <scope>NUCLEOTIDE SEQUENCE [LARGE SCALE GENOMIC DNA]</scope>
    <source>
        <strain evidence="2 3">CGMCC 1.7002</strain>
    </source>
</reference>
<dbReference type="EMBL" id="SNYR01000001">
    <property type="protein sequence ID" value="TDQ67250.1"/>
    <property type="molecule type" value="Genomic_DNA"/>
</dbReference>
<dbReference type="InterPro" id="IPR004360">
    <property type="entry name" value="Glyas_Fos-R_dOase_dom"/>
</dbReference>
<accession>A0A4R6VXE1</accession>
<dbReference type="Pfam" id="PF00903">
    <property type="entry name" value="Glyoxalase"/>
    <property type="match status" value="1"/>
</dbReference>
<dbReference type="RefSeq" id="WP_133571876.1">
    <property type="nucleotide sequence ID" value="NZ_SNYR01000001.1"/>
</dbReference>
<dbReference type="GO" id="GO:0016829">
    <property type="term" value="F:lyase activity"/>
    <property type="evidence" value="ECO:0007669"/>
    <property type="project" value="UniProtKB-KW"/>
</dbReference>